<dbReference type="InterPro" id="IPR007367">
    <property type="entry name" value="DUF433"/>
</dbReference>
<dbReference type="Proteomes" id="UP000187941">
    <property type="component" value="Chromosome"/>
</dbReference>
<reference evidence="1 2" key="1">
    <citation type="submission" date="2016-01" db="EMBL/GenBank/DDBJ databases">
        <authorList>
            <person name="Oliw E.H."/>
        </authorList>
    </citation>
    <scope>NUCLEOTIDE SEQUENCE [LARGE SCALE GENOMIC DNA]</scope>
    <source>
        <strain evidence="1 2">DY10</strain>
    </source>
</reference>
<sequence length="76" mass="8477">MNHLITIHPEIQSGTPVFFNTRVPVKNLFDYIKGGHTIAEFVDDFPSVKPEQARAVLELAESSVTLNFSRNAHLVA</sequence>
<dbReference type="PANTHER" id="PTHR34849">
    <property type="entry name" value="SSL5025 PROTEIN"/>
    <property type="match status" value="1"/>
</dbReference>
<dbReference type="STRING" id="1178516.AWR27_21615"/>
<gene>
    <name evidence="1" type="ORF">AWR27_21615</name>
</gene>
<dbReference type="OrthoDB" id="9809529at2"/>
<dbReference type="Pfam" id="PF04255">
    <property type="entry name" value="DUF433"/>
    <property type="match status" value="1"/>
</dbReference>
<dbReference type="Gene3D" id="1.10.10.10">
    <property type="entry name" value="Winged helix-like DNA-binding domain superfamily/Winged helix DNA-binding domain"/>
    <property type="match status" value="1"/>
</dbReference>
<dbReference type="SUPFAM" id="SSF46689">
    <property type="entry name" value="Homeodomain-like"/>
    <property type="match status" value="1"/>
</dbReference>
<keyword evidence="2" id="KW-1185">Reference proteome</keyword>
<proteinExistence type="predicted"/>
<dbReference type="InterPro" id="IPR009057">
    <property type="entry name" value="Homeodomain-like_sf"/>
</dbReference>
<dbReference type="KEGG" id="smon:AWR27_21615"/>
<evidence type="ECO:0000313" key="2">
    <source>
        <dbReference type="Proteomes" id="UP000187941"/>
    </source>
</evidence>
<organism evidence="1 2">
    <name type="scientific">Spirosoma montaniterrae</name>
    <dbReference type="NCBI Taxonomy" id="1178516"/>
    <lineage>
        <taxon>Bacteria</taxon>
        <taxon>Pseudomonadati</taxon>
        <taxon>Bacteroidota</taxon>
        <taxon>Cytophagia</taxon>
        <taxon>Cytophagales</taxon>
        <taxon>Cytophagaceae</taxon>
        <taxon>Spirosoma</taxon>
    </lineage>
</organism>
<dbReference type="EMBL" id="CP014263">
    <property type="protein sequence ID" value="AQG81673.1"/>
    <property type="molecule type" value="Genomic_DNA"/>
</dbReference>
<name>A0A1P9X251_9BACT</name>
<evidence type="ECO:0000313" key="1">
    <source>
        <dbReference type="EMBL" id="AQG81673.1"/>
    </source>
</evidence>
<dbReference type="InterPro" id="IPR036388">
    <property type="entry name" value="WH-like_DNA-bd_sf"/>
</dbReference>
<dbReference type="RefSeq" id="WP_077133140.1">
    <property type="nucleotide sequence ID" value="NZ_CP014263.1"/>
</dbReference>
<dbReference type="AlphaFoldDB" id="A0A1P9X251"/>
<protein>
    <recommendedName>
        <fullName evidence="3">DUF433 domain-containing protein</fullName>
    </recommendedName>
</protein>
<dbReference type="PANTHER" id="PTHR34849:SF3">
    <property type="entry name" value="SSR2962 PROTEIN"/>
    <property type="match status" value="1"/>
</dbReference>
<accession>A0A1P9X251</accession>
<evidence type="ECO:0008006" key="3">
    <source>
        <dbReference type="Google" id="ProtNLM"/>
    </source>
</evidence>